<evidence type="ECO:0008006" key="2">
    <source>
        <dbReference type="Google" id="ProtNLM"/>
    </source>
</evidence>
<gene>
    <name evidence="1" type="ORF">VZ068_20440</name>
</gene>
<reference evidence="1" key="1">
    <citation type="submission" date="2024-02" db="EMBL/GenBank/DDBJ databases">
        <title>Complete genome sequence of Xanthomonas sp. 10-10.</title>
        <authorList>
            <person name="Biessy A."/>
            <person name="Ciotola M."/>
            <person name="Cadieux M."/>
            <person name="Soufiane B."/>
            <person name="Laforest M."/>
            <person name="Filion M."/>
        </authorList>
    </citation>
    <scope>NUCLEOTIDE SEQUENCE</scope>
    <source>
        <strain evidence="1">10-10</strain>
    </source>
</reference>
<evidence type="ECO:0000313" key="1">
    <source>
        <dbReference type="EMBL" id="XBS37744.1"/>
    </source>
</evidence>
<organism evidence="1">
    <name type="scientific">Xanthomonas sp. 10-10</name>
    <dbReference type="NCBI Taxonomy" id="3115848"/>
    <lineage>
        <taxon>Bacteria</taxon>
        <taxon>Pseudomonadati</taxon>
        <taxon>Pseudomonadota</taxon>
        <taxon>Gammaproteobacteria</taxon>
        <taxon>Lysobacterales</taxon>
        <taxon>Lysobacteraceae</taxon>
        <taxon>Xanthomonas</taxon>
    </lineage>
</organism>
<sequence length="84" mass="9689">MISLVVAASQGLARRRFFPSLRGKRGLLDNHALLRDHRCTDAFAVALVRWIHRLRYQSQGSLFADATYQVNHKSPRISWLDSRI</sequence>
<dbReference type="EMBL" id="CP144460">
    <property type="protein sequence ID" value="XBS37744.1"/>
    <property type="molecule type" value="Genomic_DNA"/>
</dbReference>
<protein>
    <recommendedName>
        <fullName evidence="2">Transposase</fullName>
    </recommendedName>
</protein>
<dbReference type="AlphaFoldDB" id="A0AAU7P7V5"/>
<proteinExistence type="predicted"/>
<accession>A0AAU7P7V5</accession>
<name>A0AAU7P7V5_9XANT</name>
<dbReference type="RefSeq" id="WP_349656334.1">
    <property type="nucleotide sequence ID" value="NZ_CP144460.1"/>
</dbReference>